<proteinExistence type="predicted"/>
<dbReference type="InterPro" id="IPR025476">
    <property type="entry name" value="Helitron_helicase-like"/>
</dbReference>
<sequence>MFPTLFPLGIGGFEDSRCKPSVSLESHAKHLLDTANCSFRYHYFFSFVVLNMIQRRKAHLHTSLSIKSSCFHSVAPALLSVHPNVLNNLANSMQDEYNPTLLTPEEKDALFLLKEVNTILAKIPGSQASKVQTRHEICSYFSHFGLPTLFFTFNPSATHSSVFQVIYGNHDIDLDCDVPALPNTCSEFFADDIAKDPVAAADFFEFMRICMFSDLFGWDFNKSKSKDQGGILGKLRAHYG</sequence>
<dbReference type="OrthoDB" id="432234at2759"/>
<feature type="non-terminal residue" evidence="2">
    <location>
        <position position="240"/>
    </location>
</feature>
<gene>
    <name evidence="2" type="ORF">BT96DRAFT_1044716</name>
</gene>
<evidence type="ECO:0000313" key="2">
    <source>
        <dbReference type="EMBL" id="KAE9395280.1"/>
    </source>
</evidence>
<feature type="domain" description="Helitron helicase-like" evidence="1">
    <location>
        <begin position="27"/>
        <end position="239"/>
    </location>
</feature>
<accession>A0A6A4HC06</accession>
<reference evidence="2" key="1">
    <citation type="journal article" date="2019" name="Environ. Microbiol.">
        <title>Fungal ecological strategies reflected in gene transcription - a case study of two litter decomposers.</title>
        <authorList>
            <person name="Barbi F."/>
            <person name="Kohler A."/>
            <person name="Barry K."/>
            <person name="Baskaran P."/>
            <person name="Daum C."/>
            <person name="Fauchery L."/>
            <person name="Ihrmark K."/>
            <person name="Kuo A."/>
            <person name="LaButti K."/>
            <person name="Lipzen A."/>
            <person name="Morin E."/>
            <person name="Grigoriev I.V."/>
            <person name="Henrissat B."/>
            <person name="Lindahl B."/>
            <person name="Martin F."/>
        </authorList>
    </citation>
    <scope>NUCLEOTIDE SEQUENCE</scope>
    <source>
        <strain evidence="2">JB14</strain>
    </source>
</reference>
<protein>
    <recommendedName>
        <fullName evidence="1">Helitron helicase-like domain-containing protein</fullName>
    </recommendedName>
</protein>
<evidence type="ECO:0000259" key="1">
    <source>
        <dbReference type="Pfam" id="PF14214"/>
    </source>
</evidence>
<dbReference type="EMBL" id="ML769534">
    <property type="protein sequence ID" value="KAE9395280.1"/>
    <property type="molecule type" value="Genomic_DNA"/>
</dbReference>
<organism evidence="2 3">
    <name type="scientific">Gymnopus androsaceus JB14</name>
    <dbReference type="NCBI Taxonomy" id="1447944"/>
    <lineage>
        <taxon>Eukaryota</taxon>
        <taxon>Fungi</taxon>
        <taxon>Dikarya</taxon>
        <taxon>Basidiomycota</taxon>
        <taxon>Agaricomycotina</taxon>
        <taxon>Agaricomycetes</taxon>
        <taxon>Agaricomycetidae</taxon>
        <taxon>Agaricales</taxon>
        <taxon>Marasmiineae</taxon>
        <taxon>Omphalotaceae</taxon>
        <taxon>Gymnopus</taxon>
    </lineage>
</organism>
<dbReference type="AlphaFoldDB" id="A0A6A4HC06"/>
<dbReference type="Proteomes" id="UP000799118">
    <property type="component" value="Unassembled WGS sequence"/>
</dbReference>
<evidence type="ECO:0000313" key="3">
    <source>
        <dbReference type="Proteomes" id="UP000799118"/>
    </source>
</evidence>
<dbReference type="Pfam" id="PF14214">
    <property type="entry name" value="Helitron_like_N"/>
    <property type="match status" value="1"/>
</dbReference>
<name>A0A6A4HC06_9AGAR</name>
<keyword evidence="3" id="KW-1185">Reference proteome</keyword>